<keyword evidence="4 7" id="KW-0812">Transmembrane</keyword>
<evidence type="ECO:0000313" key="9">
    <source>
        <dbReference type="EMBL" id="GAB0058850.1"/>
    </source>
</evidence>
<feature type="domain" description="Type II secretion system protein GspF" evidence="8">
    <location>
        <begin position="280"/>
        <end position="400"/>
    </location>
</feature>
<dbReference type="InterPro" id="IPR003004">
    <property type="entry name" value="GspF/PilC"/>
</dbReference>
<comment type="caution">
    <text evidence="9">The sequence shown here is derived from an EMBL/GenBank/DDBJ whole genome shotgun (WGS) entry which is preliminary data.</text>
</comment>
<dbReference type="Gene3D" id="1.20.81.30">
    <property type="entry name" value="Type II secretion system (T2SS), domain F"/>
    <property type="match status" value="2"/>
</dbReference>
<proteinExistence type="inferred from homology"/>
<comment type="subcellular location">
    <subcellularLocation>
        <location evidence="1">Cell membrane</location>
        <topology evidence="1">Multi-pass membrane protein</topology>
    </subcellularLocation>
</comment>
<feature type="transmembrane region" description="Helical" evidence="7">
    <location>
        <begin position="381"/>
        <end position="402"/>
    </location>
</feature>
<reference evidence="9 10" key="1">
    <citation type="submission" date="2024-09" db="EMBL/GenBank/DDBJ databases">
        <title>Draft genome sequence of Candidatus Magnetaquicoccaceae bacterium FCR-1.</title>
        <authorList>
            <person name="Shimoshige H."/>
            <person name="Shimamura S."/>
            <person name="Taoka A."/>
            <person name="Kobayashi H."/>
            <person name="Maekawa T."/>
        </authorList>
    </citation>
    <scope>NUCLEOTIDE SEQUENCE [LARGE SCALE GENOMIC DNA]</scope>
    <source>
        <strain evidence="9 10">FCR-1</strain>
    </source>
</reference>
<evidence type="ECO:0000256" key="5">
    <source>
        <dbReference type="ARBA" id="ARBA00022989"/>
    </source>
</evidence>
<protein>
    <submittedName>
        <fullName evidence="9">Type II secretion system protein F</fullName>
    </submittedName>
</protein>
<keyword evidence="6 7" id="KW-0472">Membrane</keyword>
<evidence type="ECO:0000256" key="7">
    <source>
        <dbReference type="SAM" id="Phobius"/>
    </source>
</evidence>
<dbReference type="Proteomes" id="UP001628193">
    <property type="component" value="Unassembled WGS sequence"/>
</dbReference>
<evidence type="ECO:0000256" key="3">
    <source>
        <dbReference type="ARBA" id="ARBA00022475"/>
    </source>
</evidence>
<keyword evidence="5 7" id="KW-1133">Transmembrane helix</keyword>
<evidence type="ECO:0000256" key="2">
    <source>
        <dbReference type="ARBA" id="ARBA00005745"/>
    </source>
</evidence>
<feature type="transmembrane region" description="Helical" evidence="7">
    <location>
        <begin position="174"/>
        <end position="194"/>
    </location>
</feature>
<organism evidence="9 10">
    <name type="scientific">Candidatus Magnetaquiglobus chichijimensis</name>
    <dbReference type="NCBI Taxonomy" id="3141448"/>
    <lineage>
        <taxon>Bacteria</taxon>
        <taxon>Pseudomonadati</taxon>
        <taxon>Pseudomonadota</taxon>
        <taxon>Magnetococcia</taxon>
        <taxon>Magnetococcales</taxon>
        <taxon>Candidatus Magnetaquicoccaceae</taxon>
        <taxon>Candidatus Magnetaquiglobus</taxon>
    </lineage>
</organism>
<feature type="domain" description="Type II secretion system protein GspF" evidence="8">
    <location>
        <begin position="75"/>
        <end position="197"/>
    </location>
</feature>
<evidence type="ECO:0000256" key="4">
    <source>
        <dbReference type="ARBA" id="ARBA00022692"/>
    </source>
</evidence>
<dbReference type="EMBL" id="BAAFGK010000005">
    <property type="protein sequence ID" value="GAB0058850.1"/>
    <property type="molecule type" value="Genomic_DNA"/>
</dbReference>
<dbReference type="PANTHER" id="PTHR30012">
    <property type="entry name" value="GENERAL SECRETION PATHWAY PROTEIN"/>
    <property type="match status" value="1"/>
</dbReference>
<keyword evidence="10" id="KW-1185">Reference proteome</keyword>
<name>A0ABQ0CDS1_9PROT</name>
<dbReference type="InterPro" id="IPR042094">
    <property type="entry name" value="T2SS_GspF_sf"/>
</dbReference>
<dbReference type="InterPro" id="IPR018076">
    <property type="entry name" value="T2SS_GspF_dom"/>
</dbReference>
<evidence type="ECO:0000256" key="1">
    <source>
        <dbReference type="ARBA" id="ARBA00004651"/>
    </source>
</evidence>
<evidence type="ECO:0000256" key="6">
    <source>
        <dbReference type="ARBA" id="ARBA00023136"/>
    </source>
</evidence>
<feature type="transmembrane region" description="Helical" evidence="7">
    <location>
        <begin position="228"/>
        <end position="246"/>
    </location>
</feature>
<dbReference type="PANTHER" id="PTHR30012:SF0">
    <property type="entry name" value="TYPE II SECRETION SYSTEM PROTEIN F-RELATED"/>
    <property type="match status" value="1"/>
</dbReference>
<sequence length="406" mass="44636">MAYFHYKLVAREGQVRGGVIHLPFDNPLSAIAYLERQGGTVIFANPLHPWLGATWGVFERFFETRVKVSTMAEALNNASIMLKGGIPVVAAIQDALADHDNPTIAMVGCDLVSRIHAGSSLSEAARKWDRHFPETTLFLMRIGEETGSLDRTIQDAARHMIKVDKIVRETRGALLYPAIMFTVIFLAMAFWLYAVVPMVLPLLKATGKELPALTQGIIATANFLRDHIGTLFLTLFGLILAFRGAMRQLPPFRRQIHALMLKLPIIETIIHASNLAFITAYFSLLLKAGVDVIKSIDILSASLSNEIYRMKMREVRAGLLNGLGLRASFAEARIFPAFVVRLIGIGEVSGALSVQLDFAAEEYGRRLDDVVKTLGKSIEPIALVLGGGLFVLLLVGMFMPLYSMAG</sequence>
<gene>
    <name evidence="9" type="primary">epsF_6</name>
    <name evidence="9" type="ORF">SIID45300_03208</name>
</gene>
<accession>A0ABQ0CDS1</accession>
<dbReference type="RefSeq" id="WP_420906569.1">
    <property type="nucleotide sequence ID" value="NZ_BAAFGK010000005.1"/>
</dbReference>
<feature type="transmembrane region" description="Helical" evidence="7">
    <location>
        <begin position="258"/>
        <end position="282"/>
    </location>
</feature>
<dbReference type="Pfam" id="PF00482">
    <property type="entry name" value="T2SSF"/>
    <property type="match status" value="2"/>
</dbReference>
<comment type="similarity">
    <text evidence="2">Belongs to the GSP F family.</text>
</comment>
<evidence type="ECO:0000259" key="8">
    <source>
        <dbReference type="Pfam" id="PF00482"/>
    </source>
</evidence>
<keyword evidence="3" id="KW-1003">Cell membrane</keyword>
<evidence type="ECO:0000313" key="10">
    <source>
        <dbReference type="Proteomes" id="UP001628193"/>
    </source>
</evidence>